<feature type="binding site" evidence="9">
    <location>
        <begin position="180"/>
        <end position="184"/>
    </location>
    <ligand>
        <name>4-amino-2-methyl-5-(diphosphooxymethyl)pyrimidine</name>
        <dbReference type="ChEBI" id="CHEBI:57841"/>
    </ligand>
</feature>
<dbReference type="AlphaFoldDB" id="A0AA46DZQ1"/>
<evidence type="ECO:0000256" key="4">
    <source>
        <dbReference type="ARBA" id="ARBA00022842"/>
    </source>
</evidence>
<keyword evidence="5 9" id="KW-0784">Thiamine biosynthesis</keyword>
<evidence type="ECO:0000256" key="1">
    <source>
        <dbReference type="ARBA" id="ARBA00005165"/>
    </source>
</evidence>
<feature type="binding site" evidence="9">
    <location>
        <position position="280"/>
    </location>
    <ligand>
        <name>4-amino-2-methyl-5-(diphosphooxymethyl)pyrimidine</name>
        <dbReference type="ChEBI" id="CHEBI:57841"/>
    </ligand>
</feature>
<comment type="catalytic activity">
    <reaction evidence="8 9 10">
        <text>2-[(2R,5Z)-2-carboxy-4-methylthiazol-5(2H)-ylidene]ethyl phosphate + 4-amino-2-methyl-5-(diphosphooxymethyl)pyrimidine + 2 H(+) = thiamine phosphate + CO2 + diphosphate</text>
        <dbReference type="Rhea" id="RHEA:47844"/>
        <dbReference type="ChEBI" id="CHEBI:15378"/>
        <dbReference type="ChEBI" id="CHEBI:16526"/>
        <dbReference type="ChEBI" id="CHEBI:33019"/>
        <dbReference type="ChEBI" id="CHEBI:37575"/>
        <dbReference type="ChEBI" id="CHEBI:57841"/>
        <dbReference type="ChEBI" id="CHEBI:62899"/>
        <dbReference type="EC" id="2.5.1.3"/>
    </reaction>
</comment>
<dbReference type="InterPro" id="IPR034291">
    <property type="entry name" value="TMP_synthase"/>
</dbReference>
<keyword evidence="2 9" id="KW-0808">Transferase</keyword>
<dbReference type="InterPro" id="IPR036206">
    <property type="entry name" value="ThiamineP_synth_sf"/>
</dbReference>
<reference evidence="14 15" key="1">
    <citation type="submission" date="2019-03" db="EMBL/GenBank/DDBJ databases">
        <title>Genomic Encyclopedia of Type Strains, Phase IV (KMG-IV): sequencing the most valuable type-strain genomes for metagenomic binning, comparative biology and taxonomic classification.</title>
        <authorList>
            <person name="Goeker M."/>
        </authorList>
    </citation>
    <scope>NUCLEOTIDE SEQUENCE [LARGE SCALE GENOMIC DNA]</scope>
    <source>
        <strain evidence="14 15">DSM 100055</strain>
    </source>
</reference>
<dbReference type="InterPro" id="IPR016229">
    <property type="entry name" value="TMP_synthase_cyanobac_bac"/>
</dbReference>
<evidence type="ECO:0000256" key="7">
    <source>
        <dbReference type="ARBA" id="ARBA00047851"/>
    </source>
</evidence>
<comment type="catalytic activity">
    <reaction evidence="6 9 10">
        <text>4-methyl-5-(2-phosphooxyethyl)-thiazole + 4-amino-2-methyl-5-(diphosphooxymethyl)pyrimidine + H(+) = thiamine phosphate + diphosphate</text>
        <dbReference type="Rhea" id="RHEA:22328"/>
        <dbReference type="ChEBI" id="CHEBI:15378"/>
        <dbReference type="ChEBI" id="CHEBI:33019"/>
        <dbReference type="ChEBI" id="CHEBI:37575"/>
        <dbReference type="ChEBI" id="CHEBI:57841"/>
        <dbReference type="ChEBI" id="CHEBI:58296"/>
        <dbReference type="EC" id="2.5.1.3"/>
    </reaction>
</comment>
<dbReference type="Pfam" id="PF02581">
    <property type="entry name" value="TMP-TENI"/>
    <property type="match status" value="1"/>
</dbReference>
<dbReference type="CDD" id="cd00564">
    <property type="entry name" value="TMP_TenI"/>
    <property type="match status" value="1"/>
</dbReference>
<comment type="similarity">
    <text evidence="9 10">Belongs to the thiamine-phosphate synthase family.</text>
</comment>
<feature type="binding site" evidence="9">
    <location>
        <position position="212"/>
    </location>
    <ligand>
        <name>4-amino-2-methyl-5-(diphosphooxymethyl)pyrimidine</name>
        <dbReference type="ChEBI" id="CHEBI:57841"/>
    </ligand>
</feature>
<dbReference type="EMBL" id="SOBG01000002">
    <property type="protein sequence ID" value="TDT71978.1"/>
    <property type="molecule type" value="Genomic_DNA"/>
</dbReference>
<feature type="binding site" evidence="9">
    <location>
        <position position="306"/>
    </location>
    <ligand>
        <name>2-[(2R,5Z)-2-carboxy-4-methylthiazol-5(2H)-ylidene]ethyl phosphate</name>
        <dbReference type="ChEBI" id="CHEBI:62899"/>
    </ligand>
</feature>
<feature type="binding site" evidence="9">
    <location>
        <begin position="326"/>
        <end position="327"/>
    </location>
    <ligand>
        <name>2-[(2R,5Z)-2-carboxy-4-methylthiazol-5(2H)-ylidene]ethyl phosphate</name>
        <dbReference type="ChEBI" id="CHEBI:62899"/>
    </ligand>
</feature>
<evidence type="ECO:0000256" key="11">
    <source>
        <dbReference type="RuleBase" id="RU004253"/>
    </source>
</evidence>
<dbReference type="Proteomes" id="UP000294678">
    <property type="component" value="Unassembled WGS sequence"/>
</dbReference>
<comment type="cofactor">
    <cofactor evidence="9">
        <name>Mg(2+)</name>
        <dbReference type="ChEBI" id="CHEBI:18420"/>
    </cofactor>
    <text evidence="9">Binds 1 Mg(2+) ion per subunit.</text>
</comment>
<comment type="catalytic activity">
    <reaction evidence="7 9 10">
        <text>2-(2-carboxy-4-methylthiazol-5-yl)ethyl phosphate + 4-amino-2-methyl-5-(diphosphooxymethyl)pyrimidine + 2 H(+) = thiamine phosphate + CO2 + diphosphate</text>
        <dbReference type="Rhea" id="RHEA:47848"/>
        <dbReference type="ChEBI" id="CHEBI:15378"/>
        <dbReference type="ChEBI" id="CHEBI:16526"/>
        <dbReference type="ChEBI" id="CHEBI:33019"/>
        <dbReference type="ChEBI" id="CHEBI:37575"/>
        <dbReference type="ChEBI" id="CHEBI:57841"/>
        <dbReference type="ChEBI" id="CHEBI:62890"/>
        <dbReference type="EC" id="2.5.1.3"/>
    </reaction>
</comment>
<evidence type="ECO:0000259" key="12">
    <source>
        <dbReference type="Pfam" id="PF02581"/>
    </source>
</evidence>
<dbReference type="NCBIfam" id="NF002727">
    <property type="entry name" value="PRK02615.1"/>
    <property type="match status" value="1"/>
</dbReference>
<evidence type="ECO:0000256" key="8">
    <source>
        <dbReference type="ARBA" id="ARBA00047883"/>
    </source>
</evidence>
<dbReference type="GO" id="GO:0005737">
    <property type="term" value="C:cytoplasm"/>
    <property type="evidence" value="ECO:0007669"/>
    <property type="project" value="TreeGrafter"/>
</dbReference>
<dbReference type="GO" id="GO:0009229">
    <property type="term" value="P:thiamine diphosphate biosynthetic process"/>
    <property type="evidence" value="ECO:0007669"/>
    <property type="project" value="UniProtKB-UniRule"/>
</dbReference>
<proteinExistence type="inferred from homology"/>
<dbReference type="PIRSF" id="PIRSF000512">
    <property type="entry name" value="TMP_PPase_Cyanobac_prd"/>
    <property type="match status" value="1"/>
</dbReference>
<dbReference type="InterPro" id="IPR022998">
    <property type="entry name" value="ThiamineP_synth_TenI"/>
</dbReference>
<evidence type="ECO:0000256" key="6">
    <source>
        <dbReference type="ARBA" id="ARBA00047334"/>
    </source>
</evidence>
<dbReference type="InterPro" id="IPR013785">
    <property type="entry name" value="Aldolase_TIM"/>
</dbReference>
<sequence>MKINDLGKYRILDANVNRVAEGIRVIEDIARFDLEDKKLTDKLRNIRHILRKNFQNLDKKFILARDSAHDIGKEISNLNDNDKKLDEIQIILANFKRVTEGLRVIEEITKLIDYKKSKIIENIRYESYYLEKEFNLKIFKNTKKKIPKGIYGITAENFSNGRSNIECVKEMIKAGIKIIQYREKNKTINEKSREAYEIAKICKENNVIFIVNDHIEIAMLVDADGVHLGQEDLDIKSARKILGENKIIGISTHAIEEAQKAKKDGADYIGVGPIFPTTTKDRKAVGLEYLKYIVNNIDIPFVAIGGIKEHNIDKILNIGAYSISLVSEIVGADNIIKKVKIINEKIEKYNNFNK</sequence>
<evidence type="ECO:0000259" key="13">
    <source>
        <dbReference type="Pfam" id="PF17792"/>
    </source>
</evidence>
<comment type="caution">
    <text evidence="14">The sequence shown here is derived from an EMBL/GenBank/DDBJ whole genome shotgun (WGS) entry which is preliminary data.</text>
</comment>
<dbReference type="NCBIfam" id="TIGR00693">
    <property type="entry name" value="thiE"/>
    <property type="match status" value="1"/>
</dbReference>
<dbReference type="GO" id="GO:0004789">
    <property type="term" value="F:thiamine-phosphate diphosphorylase activity"/>
    <property type="evidence" value="ECO:0007669"/>
    <property type="project" value="UniProtKB-UniRule"/>
</dbReference>
<evidence type="ECO:0000256" key="3">
    <source>
        <dbReference type="ARBA" id="ARBA00022723"/>
    </source>
</evidence>
<evidence type="ECO:0000256" key="10">
    <source>
        <dbReference type="RuleBase" id="RU003826"/>
    </source>
</evidence>
<protein>
    <recommendedName>
        <fullName evidence="9">Thiamine-phosphate synthase</fullName>
        <shortName evidence="9">TP synthase</shortName>
        <shortName evidence="9">TPS</shortName>
        <ecNumber evidence="9">2.5.1.3</ecNumber>
    </recommendedName>
    <alternativeName>
        <fullName evidence="9">Thiamine-phosphate pyrophosphorylase</fullName>
        <shortName evidence="9">TMP pyrophosphorylase</shortName>
        <shortName evidence="9">TMP-PPase</shortName>
    </alternativeName>
</protein>
<dbReference type="PANTHER" id="PTHR20857:SF15">
    <property type="entry name" value="THIAMINE-PHOSPHATE SYNTHASE"/>
    <property type="match status" value="1"/>
</dbReference>
<dbReference type="FunFam" id="3.20.20.70:FF:000096">
    <property type="entry name" value="Thiamine-phosphate synthase"/>
    <property type="match status" value="1"/>
</dbReference>
<evidence type="ECO:0000313" key="14">
    <source>
        <dbReference type="EMBL" id="TDT71978.1"/>
    </source>
</evidence>
<gene>
    <name evidence="9" type="primary">thiE</name>
    <name evidence="14" type="ORF">EV215_0671</name>
</gene>
<keyword evidence="15" id="KW-1185">Reference proteome</keyword>
<dbReference type="SUPFAM" id="SSF51391">
    <property type="entry name" value="Thiamin phosphate synthase"/>
    <property type="match status" value="1"/>
</dbReference>
<feature type="binding site" evidence="9">
    <location>
        <position position="251"/>
    </location>
    <ligand>
        <name>4-amino-2-methyl-5-(diphosphooxymethyl)pyrimidine</name>
        <dbReference type="ChEBI" id="CHEBI:57841"/>
    </ligand>
</feature>
<dbReference type="InterPro" id="IPR041397">
    <property type="entry name" value="ThiD2"/>
</dbReference>
<feature type="domain" description="ThiD2" evidence="13">
    <location>
        <begin position="10"/>
        <end position="133"/>
    </location>
</feature>
<feature type="binding site" evidence="9">
    <location>
        <position position="232"/>
    </location>
    <ligand>
        <name>Mg(2+)</name>
        <dbReference type="ChEBI" id="CHEBI:18420"/>
    </ligand>
</feature>
<feature type="binding site" evidence="9">
    <location>
        <position position="213"/>
    </location>
    <ligand>
        <name>Mg(2+)</name>
        <dbReference type="ChEBI" id="CHEBI:18420"/>
    </ligand>
</feature>
<evidence type="ECO:0000256" key="9">
    <source>
        <dbReference type="HAMAP-Rule" id="MF_00097"/>
    </source>
</evidence>
<evidence type="ECO:0000256" key="2">
    <source>
        <dbReference type="ARBA" id="ARBA00022679"/>
    </source>
</evidence>
<feature type="domain" description="Thiamine phosphate synthase/TenI" evidence="12">
    <location>
        <begin position="150"/>
        <end position="329"/>
    </location>
</feature>
<name>A0AA46DZQ1_9FUSO</name>
<dbReference type="PANTHER" id="PTHR20857">
    <property type="entry name" value="THIAMINE-PHOSPHATE PYROPHOSPHORYLASE"/>
    <property type="match status" value="1"/>
</dbReference>
<comment type="function">
    <text evidence="9">Condenses 4-methyl-5-(beta-hydroxyethyl)thiazole monophosphate (THZ-P) and 2-methyl-4-amino-5-hydroxymethyl pyrimidine pyrophosphate (HMP-PP) to form thiamine monophosphate (TMP).</text>
</comment>
<dbReference type="Pfam" id="PF17792">
    <property type="entry name" value="ThiD2"/>
    <property type="match status" value="1"/>
</dbReference>
<accession>A0AA46DZQ1</accession>
<feature type="binding site" evidence="9">
    <location>
        <begin position="277"/>
        <end position="279"/>
    </location>
    <ligand>
        <name>2-[(2R,5Z)-2-carboxy-4-methylthiazol-5(2H)-ylidene]ethyl phosphate</name>
        <dbReference type="ChEBI" id="CHEBI:62899"/>
    </ligand>
</feature>
<comment type="pathway">
    <text evidence="1 9 11">Cofactor biosynthesis; thiamine diphosphate biosynthesis; thiamine phosphate from 4-amino-2-methyl-5-diphosphomethylpyrimidine and 4-methyl-5-(2-phosphoethyl)-thiazole: step 1/1.</text>
</comment>
<organism evidence="14 15">
    <name type="scientific">Hypnocyclicus thermotrophus</name>
    <dbReference type="NCBI Taxonomy" id="1627895"/>
    <lineage>
        <taxon>Bacteria</taxon>
        <taxon>Fusobacteriati</taxon>
        <taxon>Fusobacteriota</taxon>
        <taxon>Fusobacteriia</taxon>
        <taxon>Fusobacteriales</taxon>
        <taxon>Fusobacteriaceae</taxon>
        <taxon>Hypnocyclicus</taxon>
    </lineage>
</organism>
<evidence type="ECO:0000256" key="5">
    <source>
        <dbReference type="ARBA" id="ARBA00022977"/>
    </source>
</evidence>
<evidence type="ECO:0000313" key="15">
    <source>
        <dbReference type="Proteomes" id="UP000294678"/>
    </source>
</evidence>
<dbReference type="GO" id="GO:0009228">
    <property type="term" value="P:thiamine biosynthetic process"/>
    <property type="evidence" value="ECO:0007669"/>
    <property type="project" value="UniProtKB-KW"/>
</dbReference>
<dbReference type="Gene3D" id="3.20.20.70">
    <property type="entry name" value="Aldolase class I"/>
    <property type="match status" value="1"/>
</dbReference>
<dbReference type="GO" id="GO:0000287">
    <property type="term" value="F:magnesium ion binding"/>
    <property type="evidence" value="ECO:0007669"/>
    <property type="project" value="UniProtKB-UniRule"/>
</dbReference>
<keyword evidence="4 9" id="KW-0460">Magnesium</keyword>
<dbReference type="EC" id="2.5.1.3" evidence="9"/>
<keyword evidence="3 9" id="KW-0479">Metal-binding</keyword>
<dbReference type="RefSeq" id="WP_134112565.1">
    <property type="nucleotide sequence ID" value="NZ_SOBG01000002.1"/>
</dbReference>
<dbReference type="HAMAP" id="MF_00097">
    <property type="entry name" value="TMP_synthase"/>
    <property type="match status" value="1"/>
</dbReference>